<dbReference type="AlphaFoldDB" id="A0A3B6RKH1"/>
<protein>
    <recommendedName>
        <fullName evidence="1">DUF1618 domain-containing protein</fullName>
    </recommendedName>
</protein>
<proteinExistence type="predicted"/>
<keyword evidence="3" id="KW-1185">Reference proteome</keyword>
<reference evidence="2" key="1">
    <citation type="submission" date="2018-08" db="EMBL/GenBank/DDBJ databases">
        <authorList>
            <person name="Rossello M."/>
        </authorList>
    </citation>
    <scope>NUCLEOTIDE SEQUENCE [LARGE SCALE GENOMIC DNA]</scope>
    <source>
        <strain evidence="2">cv. Chinese Spring</strain>
    </source>
</reference>
<dbReference type="PANTHER" id="PTHR33074:SF122">
    <property type="entry name" value="DUF1618 DOMAIN-CONTAINING PROTEIN"/>
    <property type="match status" value="1"/>
</dbReference>
<dbReference type="InterPro" id="IPR011676">
    <property type="entry name" value="DUF1618"/>
</dbReference>
<evidence type="ECO:0000313" key="2">
    <source>
        <dbReference type="EnsemblPlants" id="TraesCS7A02G318000.1.cds1"/>
    </source>
</evidence>
<dbReference type="Gramene" id="TraesCS7A02G318000.1">
    <property type="protein sequence ID" value="TraesCS7A02G318000.1.cds1"/>
    <property type="gene ID" value="TraesCS7A02G318000"/>
</dbReference>
<name>A0A3B6RKH1_WHEAT</name>
<dbReference type="Pfam" id="PF07762">
    <property type="entry name" value="DUF1618"/>
    <property type="match status" value="1"/>
</dbReference>
<reference evidence="2" key="2">
    <citation type="submission" date="2018-10" db="UniProtKB">
        <authorList>
            <consortium name="EnsemblPlants"/>
        </authorList>
    </citation>
    <scope>IDENTIFICATION</scope>
</reference>
<dbReference type="EnsemblPlants" id="TraesCS7A02G318000.1">
    <property type="protein sequence ID" value="TraesCS7A02G318000.1.cds1"/>
    <property type="gene ID" value="TraesCS7A02G318000"/>
</dbReference>
<accession>A0A3B6RKH1</accession>
<dbReference type="OMA" id="MSICIVP"/>
<organism evidence="2">
    <name type="scientific">Triticum aestivum</name>
    <name type="common">Wheat</name>
    <dbReference type="NCBI Taxonomy" id="4565"/>
    <lineage>
        <taxon>Eukaryota</taxon>
        <taxon>Viridiplantae</taxon>
        <taxon>Streptophyta</taxon>
        <taxon>Embryophyta</taxon>
        <taxon>Tracheophyta</taxon>
        <taxon>Spermatophyta</taxon>
        <taxon>Magnoliopsida</taxon>
        <taxon>Liliopsida</taxon>
        <taxon>Poales</taxon>
        <taxon>Poaceae</taxon>
        <taxon>BOP clade</taxon>
        <taxon>Pooideae</taxon>
        <taxon>Triticodae</taxon>
        <taxon>Triticeae</taxon>
        <taxon>Triticinae</taxon>
        <taxon>Triticum</taxon>
    </lineage>
</organism>
<dbReference type="PANTHER" id="PTHR33074">
    <property type="entry name" value="EXPRESSED PROTEIN-RELATED"/>
    <property type="match status" value="1"/>
</dbReference>
<dbReference type="Gramene" id="TraesNOR7A03G03982640.1">
    <property type="protein sequence ID" value="TraesNOR7A03G03982640.1.CDS1"/>
    <property type="gene ID" value="TraesNOR7A03G03982640"/>
</dbReference>
<evidence type="ECO:0000259" key="1">
    <source>
        <dbReference type="Pfam" id="PF07762"/>
    </source>
</evidence>
<evidence type="ECO:0000313" key="3">
    <source>
        <dbReference type="Proteomes" id="UP000019116"/>
    </source>
</evidence>
<sequence length="448" mass="50228">MEGFSFQPPAVDAAAARYPASVIIGKEAHFDDDKGRNVTTAEAMTSTGHTVGVTFHLANPPAVSHFSVHGPRLKREDFEGVPEVVSAQKDLVLLRLALTFGPRIRSGTPGSPDRVLHDYFVYEARRGMASLKLIPVLYTYYKPMSICIVPSDDGEFLIAAFLCTNHVFEEDRCVFSSKTGKWSSCERLELKIPPEINYHDLPRPTDKVILLGGGEVGLVDLRRGIKICNVLDADPVFRLIPLPKAEFFHDNDNWDDSQLIRDVVVCDGFIQLVEIDRRFRQVLGANDKKKSCKKMTSDFDKNTDIIYDSEVLHRNHARPELIPVPDGWKIRTCYRHKSWDYWLKGHVVDVDGSFDHVPELSDGGAGKYALRDLATAYPALSVVPSEDVVYLTSKVKSDDTKAWMVALHLRSKTLEALGPYSASYFKRPKFLVCAFSEYLNTPPNQVPA</sequence>
<dbReference type="Proteomes" id="UP000019116">
    <property type="component" value="Chromosome 7A"/>
</dbReference>
<feature type="domain" description="DUF1618" evidence="1">
    <location>
        <begin position="219"/>
        <end position="390"/>
    </location>
</feature>
<dbReference type="Gramene" id="TraesCS7A03G0784800.1">
    <property type="protein sequence ID" value="TraesCS7A03G0784800.1.CDS1"/>
    <property type="gene ID" value="TraesCS7A03G0784800"/>
</dbReference>
<dbReference type="Gramene" id="TraesWEE_scaffold_008653_01G000400.1">
    <property type="protein sequence ID" value="TraesWEE_scaffold_008653_01G000400.1"/>
    <property type="gene ID" value="TraesWEE_scaffold_008653_01G000400"/>
</dbReference>